<sequence length="492" mass="54028">MRYVSTRDQSLAYTAAQAIEQGLSRDGGLFLPEFFPALPDLNTLLPMTYEARAAAIMGLFLDGFTQEELLTFAHKAYGPAKFDCPEVAPVRELHCKTHILELWHGPTCAFKDMALQMLPHLLTASMQKNGEEKTVCILVATSGDTGKAALEGFKDVNGTRIMVFYPKDGVSDIQQLQMVTQEGGNVGVSAVVGNFDDAQTGVKKIFSDPAIRETLSQRGYVLSSANSINWGRVLPQVVYYISAYCDLVKAGKLQMGDTMNVCVPTGNFGNILACYYAKKMGLPVGKLLCASNANNVLTDFLKTGIYDRNRPFYNTVSPSMDILISSNLERLLYDLTGSDQEVRAYMEQLNQTGRYEVSDQVKEAIRAQFVSGCCDDARTLNTIEKVFHQTGYLMDTHTAVAYTVLQDYRAATADDTVTLIASTASPFKFCDSVLKALGVTEQRQGTAILEQLTQVTGKAAPQPLASLAGKAVRFTEFVEKQEMPAVVDRFLR</sequence>
<dbReference type="PANTHER" id="PTHR43515">
    <property type="entry name" value="THREONINE SYNTHASE-LIKE 1"/>
    <property type="match status" value="1"/>
</dbReference>
<feature type="modified residue" description="N6-(pyridoxal phosphate)lysine" evidence="5">
    <location>
        <position position="111"/>
    </location>
</feature>
<evidence type="ECO:0000313" key="9">
    <source>
        <dbReference type="Proteomes" id="UP000824239"/>
    </source>
</evidence>
<dbReference type="InterPro" id="IPR029144">
    <property type="entry name" value="Thr_synth_N"/>
</dbReference>
<comment type="cofactor">
    <cofactor evidence="1 5">
        <name>pyridoxal 5'-phosphate</name>
        <dbReference type="ChEBI" id="CHEBI:597326"/>
    </cofactor>
</comment>
<evidence type="ECO:0000256" key="1">
    <source>
        <dbReference type="ARBA" id="ARBA00001933"/>
    </source>
</evidence>
<dbReference type="EMBL" id="DVHE01000056">
    <property type="protein sequence ID" value="HIR51050.1"/>
    <property type="molecule type" value="Genomic_DNA"/>
</dbReference>
<keyword evidence="3 5" id="KW-0663">Pyridoxal phosphate</keyword>
<dbReference type="GO" id="GO:0005737">
    <property type="term" value="C:cytoplasm"/>
    <property type="evidence" value="ECO:0007669"/>
    <property type="project" value="TreeGrafter"/>
</dbReference>
<dbReference type="Pfam" id="PF00291">
    <property type="entry name" value="PALP"/>
    <property type="match status" value="1"/>
</dbReference>
<dbReference type="InterPro" id="IPR001926">
    <property type="entry name" value="TrpB-like_PALP"/>
</dbReference>
<gene>
    <name evidence="8" type="ORF">IAA53_07170</name>
</gene>
<proteinExistence type="inferred from homology"/>
<name>A0A9D1DI31_9FIRM</name>
<evidence type="ECO:0000313" key="8">
    <source>
        <dbReference type="EMBL" id="HIR51050.1"/>
    </source>
</evidence>
<evidence type="ECO:0000256" key="4">
    <source>
        <dbReference type="NCBIfam" id="TIGR00260"/>
    </source>
</evidence>
<dbReference type="AlphaFoldDB" id="A0A9D1DI31"/>
<dbReference type="CDD" id="cd01560">
    <property type="entry name" value="Thr-synth_2"/>
    <property type="match status" value="1"/>
</dbReference>
<keyword evidence="8" id="KW-0456">Lyase</keyword>
<dbReference type="Gene3D" id="3.90.1380.10">
    <property type="entry name" value="Threonine synthase, N-terminal domain"/>
    <property type="match status" value="1"/>
</dbReference>
<protein>
    <recommendedName>
        <fullName evidence="4">Threonine synthase</fullName>
        <ecNumber evidence="4">4.2.3.1</ecNumber>
    </recommendedName>
</protein>
<dbReference type="InterPro" id="IPR037158">
    <property type="entry name" value="Thr_synth_N_sf"/>
</dbReference>
<evidence type="ECO:0000259" key="7">
    <source>
        <dbReference type="Pfam" id="PF14821"/>
    </source>
</evidence>
<dbReference type="InterPro" id="IPR036052">
    <property type="entry name" value="TrpB-like_PALP_sf"/>
</dbReference>
<dbReference type="PANTHER" id="PTHR43515:SF1">
    <property type="entry name" value="THREONINE SYNTHASE-LIKE 1"/>
    <property type="match status" value="1"/>
</dbReference>
<evidence type="ECO:0000259" key="6">
    <source>
        <dbReference type="Pfam" id="PF00291"/>
    </source>
</evidence>
<comment type="similarity">
    <text evidence="2">Belongs to the threonine synthase family.</text>
</comment>
<dbReference type="InterPro" id="IPR004450">
    <property type="entry name" value="Thr_synthase-like"/>
</dbReference>
<accession>A0A9D1DI31</accession>
<dbReference type="NCBIfam" id="TIGR00260">
    <property type="entry name" value="thrC"/>
    <property type="match status" value="1"/>
</dbReference>
<evidence type="ECO:0000256" key="3">
    <source>
        <dbReference type="ARBA" id="ARBA00022898"/>
    </source>
</evidence>
<dbReference type="Pfam" id="PF14821">
    <property type="entry name" value="Thr_synth_N"/>
    <property type="match status" value="1"/>
</dbReference>
<dbReference type="Pfam" id="PF24857">
    <property type="entry name" value="THR4_C"/>
    <property type="match status" value="1"/>
</dbReference>
<reference evidence="8" key="1">
    <citation type="submission" date="2020-10" db="EMBL/GenBank/DDBJ databases">
        <authorList>
            <person name="Gilroy R."/>
        </authorList>
    </citation>
    <scope>NUCLEOTIDE SEQUENCE</scope>
    <source>
        <strain evidence="8">ChiBcec15-4380</strain>
    </source>
</reference>
<dbReference type="GO" id="GO:0004795">
    <property type="term" value="F:threonine synthase activity"/>
    <property type="evidence" value="ECO:0007669"/>
    <property type="project" value="UniProtKB-UniRule"/>
</dbReference>
<feature type="domain" description="Tryptophan synthase beta chain-like PALP" evidence="6">
    <location>
        <begin position="92"/>
        <end position="352"/>
    </location>
</feature>
<feature type="domain" description="Threonine synthase N-terminal" evidence="7">
    <location>
        <begin position="2"/>
        <end position="77"/>
    </location>
</feature>
<reference evidence="8" key="2">
    <citation type="journal article" date="2021" name="PeerJ">
        <title>Extensive microbial diversity within the chicken gut microbiome revealed by metagenomics and culture.</title>
        <authorList>
            <person name="Gilroy R."/>
            <person name="Ravi A."/>
            <person name="Getino M."/>
            <person name="Pursley I."/>
            <person name="Horton D.L."/>
            <person name="Alikhan N.F."/>
            <person name="Baker D."/>
            <person name="Gharbi K."/>
            <person name="Hall N."/>
            <person name="Watson M."/>
            <person name="Adriaenssens E.M."/>
            <person name="Foster-Nyarko E."/>
            <person name="Jarju S."/>
            <person name="Secka A."/>
            <person name="Antonio M."/>
            <person name="Oren A."/>
            <person name="Chaudhuri R.R."/>
            <person name="La Ragione R."/>
            <person name="Hildebrand F."/>
            <person name="Pallen M.J."/>
        </authorList>
    </citation>
    <scope>NUCLEOTIDE SEQUENCE</scope>
    <source>
        <strain evidence="8">ChiBcec15-4380</strain>
    </source>
</reference>
<comment type="caution">
    <text evidence="8">The sequence shown here is derived from an EMBL/GenBank/DDBJ whole genome shotgun (WGS) entry which is preliminary data.</text>
</comment>
<evidence type="ECO:0000256" key="2">
    <source>
        <dbReference type="ARBA" id="ARBA00005517"/>
    </source>
</evidence>
<evidence type="ECO:0000256" key="5">
    <source>
        <dbReference type="PIRSR" id="PIRSR604450-51"/>
    </source>
</evidence>
<organism evidence="8 9">
    <name type="scientific">Candidatus Avoscillospira avicola</name>
    <dbReference type="NCBI Taxonomy" id="2840706"/>
    <lineage>
        <taxon>Bacteria</taxon>
        <taxon>Bacillati</taxon>
        <taxon>Bacillota</taxon>
        <taxon>Clostridia</taxon>
        <taxon>Eubacteriales</taxon>
        <taxon>Oscillospiraceae</taxon>
        <taxon>Oscillospiraceae incertae sedis</taxon>
        <taxon>Candidatus Avoscillospira</taxon>
    </lineage>
</organism>
<dbReference type="SUPFAM" id="SSF53686">
    <property type="entry name" value="Tryptophan synthase beta subunit-like PLP-dependent enzymes"/>
    <property type="match status" value="1"/>
</dbReference>
<dbReference type="Proteomes" id="UP000824239">
    <property type="component" value="Unassembled WGS sequence"/>
</dbReference>
<dbReference type="EC" id="4.2.3.1" evidence="4"/>
<dbReference type="Gene3D" id="3.40.50.1100">
    <property type="match status" value="2"/>
</dbReference>
<dbReference type="GO" id="GO:0009088">
    <property type="term" value="P:threonine biosynthetic process"/>
    <property type="evidence" value="ECO:0007669"/>
    <property type="project" value="UniProtKB-UniRule"/>
</dbReference>